<comment type="caution">
    <text evidence="1">The sequence shown here is derived from an EMBL/GenBank/DDBJ whole genome shotgun (WGS) entry which is preliminary data.</text>
</comment>
<evidence type="ECO:0000313" key="2">
    <source>
        <dbReference type="Proteomes" id="UP001060085"/>
    </source>
</evidence>
<protein>
    <submittedName>
        <fullName evidence="1">Uncharacterized protein</fullName>
    </submittedName>
</protein>
<proteinExistence type="predicted"/>
<dbReference type="Proteomes" id="UP001060085">
    <property type="component" value="Linkage Group LG04"/>
</dbReference>
<name>A0ACC0B1Q1_CATRO</name>
<sequence>METKLNSSALMFDRISLEHPYTCTSMLGKNHTMEFEEQGELVGKELSLCHEDSLISHFLNPSLLSHEVSYVKRFEDKSFNEKGYDVKTTKDHSTNFGGATSCIREVKTS</sequence>
<reference evidence="2" key="1">
    <citation type="journal article" date="2023" name="Nat. Plants">
        <title>Single-cell RNA sequencing provides a high-resolution roadmap for understanding the multicellular compartmentation of specialized metabolism.</title>
        <authorList>
            <person name="Sun S."/>
            <person name="Shen X."/>
            <person name="Li Y."/>
            <person name="Li Y."/>
            <person name="Wang S."/>
            <person name="Li R."/>
            <person name="Zhang H."/>
            <person name="Shen G."/>
            <person name="Guo B."/>
            <person name="Wei J."/>
            <person name="Xu J."/>
            <person name="St-Pierre B."/>
            <person name="Chen S."/>
            <person name="Sun C."/>
        </authorList>
    </citation>
    <scope>NUCLEOTIDE SEQUENCE [LARGE SCALE GENOMIC DNA]</scope>
</reference>
<dbReference type="EMBL" id="CM044704">
    <property type="protein sequence ID" value="KAI5666561.1"/>
    <property type="molecule type" value="Genomic_DNA"/>
</dbReference>
<organism evidence="1 2">
    <name type="scientific">Catharanthus roseus</name>
    <name type="common">Madagascar periwinkle</name>
    <name type="synonym">Vinca rosea</name>
    <dbReference type="NCBI Taxonomy" id="4058"/>
    <lineage>
        <taxon>Eukaryota</taxon>
        <taxon>Viridiplantae</taxon>
        <taxon>Streptophyta</taxon>
        <taxon>Embryophyta</taxon>
        <taxon>Tracheophyta</taxon>
        <taxon>Spermatophyta</taxon>
        <taxon>Magnoliopsida</taxon>
        <taxon>eudicotyledons</taxon>
        <taxon>Gunneridae</taxon>
        <taxon>Pentapetalae</taxon>
        <taxon>asterids</taxon>
        <taxon>lamiids</taxon>
        <taxon>Gentianales</taxon>
        <taxon>Apocynaceae</taxon>
        <taxon>Rauvolfioideae</taxon>
        <taxon>Vinceae</taxon>
        <taxon>Catharanthinae</taxon>
        <taxon>Catharanthus</taxon>
    </lineage>
</organism>
<evidence type="ECO:0000313" key="1">
    <source>
        <dbReference type="EMBL" id="KAI5666561.1"/>
    </source>
</evidence>
<accession>A0ACC0B1Q1</accession>
<gene>
    <name evidence="1" type="ORF">M9H77_16414</name>
</gene>
<keyword evidence="2" id="KW-1185">Reference proteome</keyword>